<dbReference type="SUPFAM" id="SSF57667">
    <property type="entry name" value="beta-beta-alpha zinc fingers"/>
    <property type="match status" value="1"/>
</dbReference>
<dbReference type="Proteomes" id="UP000694920">
    <property type="component" value="Unplaced"/>
</dbReference>
<protein>
    <submittedName>
        <fullName evidence="4">Zinc finger protein 239-like</fullName>
    </submittedName>
</protein>
<evidence type="ECO:0000313" key="4">
    <source>
        <dbReference type="RefSeq" id="XP_015587152.1"/>
    </source>
</evidence>
<dbReference type="GO" id="GO:0008270">
    <property type="term" value="F:zinc ion binding"/>
    <property type="evidence" value="ECO:0007669"/>
    <property type="project" value="UniProtKB-KW"/>
</dbReference>
<evidence type="ECO:0000259" key="2">
    <source>
        <dbReference type="PROSITE" id="PS50157"/>
    </source>
</evidence>
<sequence>MVTQQNIKTDIYAVRRGRPKVYSVNKNYHCPRCNRGFTLKRNMVKHQRHECGMEPKYQCPYCGKLSKFTQNLYAHIRKYHVGLGLYVEKLY</sequence>
<feature type="domain" description="C2H2-type" evidence="2">
    <location>
        <begin position="28"/>
        <end position="55"/>
    </location>
</feature>
<accession>A0AAJ7BJ16</accession>
<organism evidence="3 4">
    <name type="scientific">Cephus cinctus</name>
    <name type="common">Wheat stem sawfly</name>
    <dbReference type="NCBI Taxonomy" id="211228"/>
    <lineage>
        <taxon>Eukaryota</taxon>
        <taxon>Metazoa</taxon>
        <taxon>Ecdysozoa</taxon>
        <taxon>Arthropoda</taxon>
        <taxon>Hexapoda</taxon>
        <taxon>Insecta</taxon>
        <taxon>Pterygota</taxon>
        <taxon>Neoptera</taxon>
        <taxon>Endopterygota</taxon>
        <taxon>Hymenoptera</taxon>
        <taxon>Cephoidea</taxon>
        <taxon>Cephidae</taxon>
        <taxon>Cephus</taxon>
    </lineage>
</organism>
<dbReference type="KEGG" id="ccin:107263947"/>
<dbReference type="InterPro" id="IPR013087">
    <property type="entry name" value="Znf_C2H2_type"/>
</dbReference>
<dbReference type="GeneID" id="107263947"/>
<keyword evidence="1" id="KW-0863">Zinc-finger</keyword>
<dbReference type="Pfam" id="PF00096">
    <property type="entry name" value="zf-C2H2"/>
    <property type="match status" value="2"/>
</dbReference>
<reference evidence="4" key="1">
    <citation type="submission" date="2025-08" db="UniProtKB">
        <authorList>
            <consortium name="RefSeq"/>
        </authorList>
    </citation>
    <scope>IDENTIFICATION</scope>
</reference>
<dbReference type="Gene3D" id="3.30.160.60">
    <property type="entry name" value="Classic Zinc Finger"/>
    <property type="match status" value="1"/>
</dbReference>
<dbReference type="PROSITE" id="PS50157">
    <property type="entry name" value="ZINC_FINGER_C2H2_2"/>
    <property type="match status" value="2"/>
</dbReference>
<dbReference type="SMART" id="SM00355">
    <property type="entry name" value="ZnF_C2H2"/>
    <property type="match status" value="2"/>
</dbReference>
<evidence type="ECO:0000256" key="1">
    <source>
        <dbReference type="PROSITE-ProRule" id="PRU00042"/>
    </source>
</evidence>
<evidence type="ECO:0000313" key="3">
    <source>
        <dbReference type="Proteomes" id="UP000694920"/>
    </source>
</evidence>
<name>A0AAJ7BJ16_CEPCN</name>
<proteinExistence type="predicted"/>
<dbReference type="RefSeq" id="XP_015587152.1">
    <property type="nucleotide sequence ID" value="XM_015731666.2"/>
</dbReference>
<keyword evidence="3" id="KW-1185">Reference proteome</keyword>
<gene>
    <name evidence="4" type="primary">LOC107263947</name>
</gene>
<dbReference type="AlphaFoldDB" id="A0AAJ7BJ16"/>
<feature type="domain" description="C2H2-type" evidence="2">
    <location>
        <begin position="57"/>
        <end position="82"/>
    </location>
</feature>
<dbReference type="InterPro" id="IPR036236">
    <property type="entry name" value="Znf_C2H2_sf"/>
</dbReference>
<keyword evidence="1" id="KW-0479">Metal-binding</keyword>
<keyword evidence="1" id="KW-0862">Zinc</keyword>